<sequence length="249" mass="28457">MALYCHRDVLGDVEMVNIADVTCGVGNVFHNKGAIGVYLKMKRQKNGVAKSSRMLFATGHLAAHVKNVDARNDDFKRIISGFECDGSYLLKSMDHVFFAGDLNYRVDLPREYVERCIIDIKDNRSCERLEEADDLMNKLLRRDQLLQTIASGRAFPQFSEGKITFLPTFKFDKGTQNYDTSHKQRVPAWTDRILFRSSKVNVLEYQSVPAATHSDHRPVFGTYQLGWGVTTKDSSRSRGDKRGRRNRKK</sequence>
<dbReference type="SUPFAM" id="SSF56219">
    <property type="entry name" value="DNase I-like"/>
    <property type="match status" value="1"/>
</dbReference>
<dbReference type="SMART" id="SM00128">
    <property type="entry name" value="IPPc"/>
    <property type="match status" value="1"/>
</dbReference>
<dbReference type="InterPro" id="IPR000300">
    <property type="entry name" value="IPPc"/>
</dbReference>
<evidence type="ECO:0000259" key="1">
    <source>
        <dbReference type="SMART" id="SM00128"/>
    </source>
</evidence>
<dbReference type="GO" id="GO:0004445">
    <property type="term" value="F:inositol-polyphosphate 5-phosphatase activity"/>
    <property type="evidence" value="ECO:0007669"/>
    <property type="project" value="UniProtKB-EC"/>
</dbReference>
<keyword evidence="3" id="KW-1185">Reference proteome</keyword>
<dbReference type="InterPro" id="IPR036691">
    <property type="entry name" value="Endo/exonu/phosph_ase_sf"/>
</dbReference>
<protein>
    <submittedName>
        <fullName evidence="2">Inositol polyphosphate 5-phosphatase</fullName>
        <ecNumber evidence="2">3.1.3.56</ecNumber>
    </submittedName>
</protein>
<reference evidence="2" key="1">
    <citation type="submission" date="2023-06" db="EMBL/GenBank/DDBJ databases">
        <title>Survivors Of The Sea: Transcriptome response of Skeletonema marinoi to long-term dormancy.</title>
        <authorList>
            <person name="Pinder M.I.M."/>
            <person name="Kourtchenko O."/>
            <person name="Robertson E.K."/>
            <person name="Larsson T."/>
            <person name="Maumus F."/>
            <person name="Osuna-Cruz C.M."/>
            <person name="Vancaester E."/>
            <person name="Stenow R."/>
            <person name="Vandepoele K."/>
            <person name="Ploug H."/>
            <person name="Bruchert V."/>
            <person name="Godhe A."/>
            <person name="Topel M."/>
        </authorList>
    </citation>
    <scope>NUCLEOTIDE SEQUENCE</scope>
    <source>
        <strain evidence="2">R05AC</strain>
    </source>
</reference>
<organism evidence="2 3">
    <name type="scientific">Skeletonema marinoi</name>
    <dbReference type="NCBI Taxonomy" id="267567"/>
    <lineage>
        <taxon>Eukaryota</taxon>
        <taxon>Sar</taxon>
        <taxon>Stramenopiles</taxon>
        <taxon>Ochrophyta</taxon>
        <taxon>Bacillariophyta</taxon>
        <taxon>Coscinodiscophyceae</taxon>
        <taxon>Thalassiosirophycidae</taxon>
        <taxon>Thalassiosirales</taxon>
        <taxon>Skeletonemataceae</taxon>
        <taxon>Skeletonema</taxon>
        <taxon>Skeletonema marinoi-dohrnii complex</taxon>
    </lineage>
</organism>
<evidence type="ECO:0000313" key="3">
    <source>
        <dbReference type="Proteomes" id="UP001224775"/>
    </source>
</evidence>
<gene>
    <name evidence="2" type="ORF">QTG54_010087</name>
</gene>
<dbReference type="Gene3D" id="3.60.10.10">
    <property type="entry name" value="Endonuclease/exonuclease/phosphatase"/>
    <property type="match status" value="1"/>
</dbReference>
<accession>A0AAD9DB70</accession>
<dbReference type="EMBL" id="JATAAI010000018">
    <property type="protein sequence ID" value="KAK1739544.1"/>
    <property type="molecule type" value="Genomic_DNA"/>
</dbReference>
<evidence type="ECO:0000313" key="2">
    <source>
        <dbReference type="EMBL" id="KAK1739544.1"/>
    </source>
</evidence>
<dbReference type="Proteomes" id="UP001224775">
    <property type="component" value="Unassembled WGS sequence"/>
</dbReference>
<dbReference type="GO" id="GO:0004439">
    <property type="term" value="F:phosphatidylinositol-4,5-bisphosphate 5-phosphatase activity"/>
    <property type="evidence" value="ECO:0007669"/>
    <property type="project" value="TreeGrafter"/>
</dbReference>
<dbReference type="Pfam" id="PF22669">
    <property type="entry name" value="Exo_endo_phos2"/>
    <property type="match status" value="1"/>
</dbReference>
<dbReference type="EC" id="3.1.3.56" evidence="2"/>
<dbReference type="PANTHER" id="PTHR11200">
    <property type="entry name" value="INOSITOL 5-PHOSPHATASE"/>
    <property type="match status" value="1"/>
</dbReference>
<dbReference type="AlphaFoldDB" id="A0AAD9DB70"/>
<comment type="caution">
    <text evidence="2">The sequence shown here is derived from an EMBL/GenBank/DDBJ whole genome shotgun (WGS) entry which is preliminary data.</text>
</comment>
<dbReference type="InterPro" id="IPR046985">
    <property type="entry name" value="IP5"/>
</dbReference>
<feature type="domain" description="Inositol polyphosphate-related phosphatase" evidence="1">
    <location>
        <begin position="1"/>
        <end position="231"/>
    </location>
</feature>
<dbReference type="PANTHER" id="PTHR11200:SF300">
    <property type="entry name" value="TYPE II INOSITOL 1,4,5-TRISPHOSPHATE 5-PHOSPHATASE"/>
    <property type="match status" value="1"/>
</dbReference>
<dbReference type="GO" id="GO:0046856">
    <property type="term" value="P:phosphatidylinositol dephosphorylation"/>
    <property type="evidence" value="ECO:0007669"/>
    <property type="project" value="InterPro"/>
</dbReference>
<keyword evidence="2" id="KW-0378">Hydrolase</keyword>
<proteinExistence type="predicted"/>
<name>A0AAD9DB70_9STRA</name>